<reference evidence="1" key="1">
    <citation type="submission" date="2021-12" db="EMBL/GenBank/DDBJ databases">
        <authorList>
            <person name="Martin H S."/>
        </authorList>
    </citation>
    <scope>NUCLEOTIDE SEQUENCE</scope>
</reference>
<sequence length="347" mass="39954">MWNYEWTTRKNTTGGCYKHFGLPANTINKIYEQLELLQNTYNINFLTNIFSNLGIYTLSKNIGSEIVKYEPLYEKLLLVLNSGLQVKITITLNFISALLYLDEDGPTRKKALYIYAQNMLRNSGCLTAMSNIFASSMLHQETLKALCHSISEAVRDSSVNQSFCSHLVPLCIQKSRCGSSEIFSVLQSLLNKHKRNVELFHQNKGMELFSRLANGPRSFYIHIKKSKKVLKNYEKNDSDTEVDTCSYSFTNYMRERDAILKSNKDNIEHSKHISVFSLNDCNTCNDTIALKQKLANNSSLQQTVKRLKMGINLYGCDFKKISKAMWPQEKYMTPSVLYNLYRKLIIK</sequence>
<accession>A0A8J9UZW6</accession>
<evidence type="ECO:0000313" key="2">
    <source>
        <dbReference type="Proteomes" id="UP000838878"/>
    </source>
</evidence>
<dbReference type="AlphaFoldDB" id="A0A8J9UZW6"/>
<keyword evidence="2" id="KW-1185">Reference proteome</keyword>
<proteinExistence type="predicted"/>
<organism evidence="1 2">
    <name type="scientific">Brenthis ino</name>
    <name type="common">lesser marbled fritillary</name>
    <dbReference type="NCBI Taxonomy" id="405034"/>
    <lineage>
        <taxon>Eukaryota</taxon>
        <taxon>Metazoa</taxon>
        <taxon>Ecdysozoa</taxon>
        <taxon>Arthropoda</taxon>
        <taxon>Hexapoda</taxon>
        <taxon>Insecta</taxon>
        <taxon>Pterygota</taxon>
        <taxon>Neoptera</taxon>
        <taxon>Endopterygota</taxon>
        <taxon>Lepidoptera</taxon>
        <taxon>Glossata</taxon>
        <taxon>Ditrysia</taxon>
        <taxon>Papilionoidea</taxon>
        <taxon>Nymphalidae</taxon>
        <taxon>Heliconiinae</taxon>
        <taxon>Argynnini</taxon>
        <taxon>Brenthis</taxon>
    </lineage>
</organism>
<dbReference type="Proteomes" id="UP000838878">
    <property type="component" value="Chromosome 3"/>
</dbReference>
<protein>
    <submittedName>
        <fullName evidence="1">Uncharacterized protein</fullName>
    </submittedName>
</protein>
<feature type="non-terminal residue" evidence="1">
    <location>
        <position position="347"/>
    </location>
</feature>
<name>A0A8J9UZW6_9NEOP</name>
<dbReference type="EMBL" id="OV170223">
    <property type="protein sequence ID" value="CAH0722672.1"/>
    <property type="molecule type" value="Genomic_DNA"/>
</dbReference>
<evidence type="ECO:0000313" key="1">
    <source>
        <dbReference type="EMBL" id="CAH0722672.1"/>
    </source>
</evidence>
<gene>
    <name evidence="1" type="ORF">BINO364_LOCUS8595</name>
</gene>
<dbReference type="OrthoDB" id="7249453at2759"/>